<dbReference type="STRING" id="1295533.A0A1E3HGQ2"/>
<keyword evidence="9" id="KW-1185">Reference proteome</keyword>
<dbReference type="FunFam" id="1.10.20.10:FF:000023">
    <property type="entry name" value="transcription initiation protein SPT3 homolog"/>
    <property type="match status" value="1"/>
</dbReference>
<feature type="compositionally biased region" description="Acidic residues" evidence="7">
    <location>
        <begin position="216"/>
        <end position="225"/>
    </location>
</feature>
<dbReference type="RefSeq" id="XP_018991174.1">
    <property type="nucleotide sequence ID" value="XM_019141199.1"/>
</dbReference>
<keyword evidence="5" id="KW-0539">Nucleus</keyword>
<feature type="compositionally biased region" description="Pro residues" evidence="7">
    <location>
        <begin position="42"/>
        <end position="66"/>
    </location>
</feature>
<comment type="subcellular location">
    <subcellularLocation>
        <location evidence="1">Nucleus</location>
    </subcellularLocation>
</comment>
<evidence type="ECO:0000256" key="6">
    <source>
        <dbReference type="ARBA" id="ARBA00061274"/>
    </source>
</evidence>
<dbReference type="GO" id="GO:0003712">
    <property type="term" value="F:transcription coregulator activity"/>
    <property type="evidence" value="ECO:0007669"/>
    <property type="project" value="TreeGrafter"/>
</dbReference>
<comment type="similarity">
    <text evidence="6">Belongs to the SPT3 family.</text>
</comment>
<dbReference type="GO" id="GO:0006357">
    <property type="term" value="P:regulation of transcription by RNA polymerase II"/>
    <property type="evidence" value="ECO:0007669"/>
    <property type="project" value="UniProtKB-ARBA"/>
</dbReference>
<evidence type="ECO:0000256" key="4">
    <source>
        <dbReference type="ARBA" id="ARBA00023163"/>
    </source>
</evidence>
<feature type="region of interest" description="Disordered" evidence="7">
    <location>
        <begin position="1"/>
        <end position="109"/>
    </location>
</feature>
<feature type="compositionally biased region" description="Pro residues" evidence="7">
    <location>
        <begin position="416"/>
        <end position="432"/>
    </location>
</feature>
<dbReference type="GO" id="GO:0006366">
    <property type="term" value="P:transcription by RNA polymerase II"/>
    <property type="evidence" value="ECO:0007669"/>
    <property type="project" value="InterPro"/>
</dbReference>
<evidence type="ECO:0000256" key="3">
    <source>
        <dbReference type="ARBA" id="ARBA00023159"/>
    </source>
</evidence>
<reference evidence="8 9" key="1">
    <citation type="submission" date="2016-06" db="EMBL/GenBank/DDBJ databases">
        <title>Evolution of pathogenesis and genome organization in the Tremellales.</title>
        <authorList>
            <person name="Cuomo C."/>
            <person name="Litvintseva A."/>
            <person name="Heitman J."/>
            <person name="Chen Y."/>
            <person name="Sun S."/>
            <person name="Springer D."/>
            <person name="Dromer F."/>
            <person name="Young S."/>
            <person name="Zeng Q."/>
            <person name="Chapman S."/>
            <person name="Gujja S."/>
            <person name="Saif S."/>
            <person name="Birren B."/>
        </authorList>
    </citation>
    <scope>NUCLEOTIDE SEQUENCE [LARGE SCALE GENOMIC DNA]</scope>
    <source>
        <strain evidence="8 9">CBS 6039</strain>
    </source>
</reference>
<evidence type="ECO:0000313" key="9">
    <source>
        <dbReference type="Proteomes" id="UP000094065"/>
    </source>
</evidence>
<organism evidence="8 9">
    <name type="scientific">Cryptococcus amylolentus CBS 6039</name>
    <dbReference type="NCBI Taxonomy" id="1295533"/>
    <lineage>
        <taxon>Eukaryota</taxon>
        <taxon>Fungi</taxon>
        <taxon>Dikarya</taxon>
        <taxon>Basidiomycota</taxon>
        <taxon>Agaricomycotina</taxon>
        <taxon>Tremellomycetes</taxon>
        <taxon>Tremellales</taxon>
        <taxon>Cryptococcaceae</taxon>
        <taxon>Cryptococcus</taxon>
    </lineage>
</organism>
<keyword evidence="3" id="KW-0010">Activator</keyword>
<feature type="region of interest" description="Disordered" evidence="7">
    <location>
        <begin position="208"/>
        <end position="230"/>
    </location>
</feature>
<evidence type="ECO:0000256" key="5">
    <source>
        <dbReference type="ARBA" id="ARBA00023242"/>
    </source>
</evidence>
<dbReference type="SUPFAM" id="SSF47113">
    <property type="entry name" value="Histone-fold"/>
    <property type="match status" value="1"/>
</dbReference>
<feature type="compositionally biased region" description="Acidic residues" evidence="7">
    <location>
        <begin position="82"/>
        <end position="92"/>
    </location>
</feature>
<protein>
    <recommendedName>
        <fullName evidence="10">Transcription initiation protein SPT3</fullName>
    </recommendedName>
</protein>
<feature type="compositionally biased region" description="Polar residues" evidence="7">
    <location>
        <begin position="378"/>
        <end position="388"/>
    </location>
</feature>
<dbReference type="OrthoDB" id="66982at2759"/>
<evidence type="ECO:0000256" key="1">
    <source>
        <dbReference type="ARBA" id="ARBA00004123"/>
    </source>
</evidence>
<dbReference type="PANTHER" id="PTHR11380:SF16">
    <property type="entry name" value="TRANSCRIPTION INITIATION PROTEIN SPT3 HOMOLOG"/>
    <property type="match status" value="1"/>
</dbReference>
<dbReference type="AlphaFoldDB" id="A0A1E3HGQ2"/>
<gene>
    <name evidence="8" type="ORF">L202_06650</name>
</gene>
<evidence type="ECO:0008006" key="10">
    <source>
        <dbReference type="Google" id="ProtNLM"/>
    </source>
</evidence>
<evidence type="ECO:0000313" key="8">
    <source>
        <dbReference type="EMBL" id="ODN75524.1"/>
    </source>
</evidence>
<keyword evidence="2" id="KW-0805">Transcription regulation</keyword>
<dbReference type="GO" id="GO:0000124">
    <property type="term" value="C:SAGA complex"/>
    <property type="evidence" value="ECO:0007669"/>
    <property type="project" value="UniProtKB-ARBA"/>
</dbReference>
<proteinExistence type="inferred from homology"/>
<dbReference type="EMBL" id="AWGJ01000010">
    <property type="protein sequence ID" value="ODN75524.1"/>
    <property type="molecule type" value="Genomic_DNA"/>
</dbReference>
<dbReference type="CDD" id="cd22926">
    <property type="entry name" value="HFD_SPT3"/>
    <property type="match status" value="1"/>
</dbReference>
<comment type="caution">
    <text evidence="8">The sequence shown here is derived from an EMBL/GenBank/DDBJ whole genome shotgun (WGS) entry which is preliminary data.</text>
</comment>
<dbReference type="GO" id="GO:0046982">
    <property type="term" value="F:protein heterodimerization activity"/>
    <property type="evidence" value="ECO:0007669"/>
    <property type="project" value="InterPro"/>
</dbReference>
<dbReference type="GO" id="GO:0005634">
    <property type="term" value="C:nucleus"/>
    <property type="evidence" value="ECO:0007669"/>
    <property type="project" value="UniProtKB-SubCell"/>
</dbReference>
<dbReference type="InterPro" id="IPR003195">
    <property type="entry name" value="TFIID_TAF13"/>
</dbReference>
<dbReference type="Pfam" id="PF02269">
    <property type="entry name" value="TFIID-18kDa"/>
    <property type="match status" value="1"/>
</dbReference>
<accession>A0A1E3HGQ2</accession>
<evidence type="ECO:0000256" key="7">
    <source>
        <dbReference type="SAM" id="MobiDB-lite"/>
    </source>
</evidence>
<keyword evidence="4" id="KW-0804">Transcription</keyword>
<evidence type="ECO:0000256" key="2">
    <source>
        <dbReference type="ARBA" id="ARBA00023015"/>
    </source>
</evidence>
<name>A0A1E3HGQ2_9TREE</name>
<dbReference type="Proteomes" id="UP000094065">
    <property type="component" value="Unassembled WGS sequence"/>
</dbReference>
<dbReference type="Gene3D" id="1.10.20.10">
    <property type="entry name" value="Histone, subunit A"/>
    <property type="match status" value="1"/>
</dbReference>
<dbReference type="InterPro" id="IPR009072">
    <property type="entry name" value="Histone-fold"/>
</dbReference>
<sequence>MSGHDSINCSASQVPPEEVNEAPNCTHPISNPPLISHRHVLPRPPCHAPLRPHPLPPPPTPPPLPTAFPNSSRVRKRSTPPLEEDSDDEDEDDKRRGPGPSKKKASGAGAWGWDDMGDYKYMVEIRQMMFVFGEVQTPLSETVKLVEDIVRSQIIEIVTRARLLTHLRSSRFLSPEDLIFLIRDDRAKVNRLRTYLSWKDVRKRAKEEAERAGQGEDVDLEEGGGEDEKGLKGRKQMVKLPWELLTPFTAFLRSIPGKEEDEEEDDDELQAYEDSMQRLKEADEITKKMTKGEYAQYAECRQASFTYRRARRFREFINFGAYLDVRPNDDIVDILGFLAFEMVRSLCVTALDLRERLEKTKVTGAAGAGGVAMEKKTSSNGGDPQSSPTKPPAPLSSPIKESSDLPASASDEPPKPTHPPNPPSLFAPPPSARQPLQPCHILEAFGQIQRAQAVKRVGGMGNFRGGVVGRRRMALV</sequence>
<dbReference type="PANTHER" id="PTHR11380">
    <property type="entry name" value="TRANSCRIPTION INITIATION FACTOR TFIID/SUPT3-RELATED"/>
    <property type="match status" value="1"/>
</dbReference>
<feature type="compositionally biased region" description="Polar residues" evidence="7">
    <location>
        <begin position="1"/>
        <end position="13"/>
    </location>
</feature>
<feature type="region of interest" description="Disordered" evidence="7">
    <location>
        <begin position="365"/>
        <end position="436"/>
    </location>
</feature>
<dbReference type="GeneID" id="30157959"/>